<accession>A0A2T1NB14</accession>
<dbReference type="Proteomes" id="UP000238430">
    <property type="component" value="Unassembled WGS sequence"/>
</dbReference>
<gene>
    <name evidence="1" type="ORF">C7H61_10240</name>
</gene>
<dbReference type="RefSeq" id="WP_106679489.1">
    <property type="nucleotide sequence ID" value="NZ_JACHWV010000003.1"/>
</dbReference>
<dbReference type="InterPro" id="IPR014985">
    <property type="entry name" value="WbqC"/>
</dbReference>
<keyword evidence="2" id="KW-1185">Reference proteome</keyword>
<organism evidence="1 2">
    <name type="scientific">Mesoflavibacter zeaxanthinifaciens subsp. sabulilitoris</name>
    <dbReference type="NCBI Taxonomy" id="1520893"/>
    <lineage>
        <taxon>Bacteria</taxon>
        <taxon>Pseudomonadati</taxon>
        <taxon>Bacteroidota</taxon>
        <taxon>Flavobacteriia</taxon>
        <taxon>Flavobacteriales</taxon>
        <taxon>Flavobacteriaceae</taxon>
        <taxon>Mesoflavibacter</taxon>
    </lineage>
</organism>
<dbReference type="EMBL" id="PXOT01000024">
    <property type="protein sequence ID" value="PSG89322.1"/>
    <property type="molecule type" value="Genomic_DNA"/>
</dbReference>
<sequence>MKIGIMQPYIFPYLGYFQLIKAVDVFVFYDDVNFIKRGWINRNKLLVNGEEYMFTIALSKASQNKLINEVLLLNKVETKNQLLKTLKHNYKKAPYFDNVYFLVDEILSKETNKTIADLAINSVVGVSEYLGLNKTFEKSSISCNDTKGQNKADRLINITKDRGGDFYINPIGGLELYNKDYFLKQGVTLKFIKNELTSYKQFENQHVKGLSIIDVLMFNSKEETIKLIENYKLI</sequence>
<evidence type="ECO:0000313" key="2">
    <source>
        <dbReference type="Proteomes" id="UP000238430"/>
    </source>
</evidence>
<dbReference type="Pfam" id="PF08889">
    <property type="entry name" value="WbqC"/>
    <property type="match status" value="1"/>
</dbReference>
<dbReference type="OrthoDB" id="3611744at2"/>
<dbReference type="AlphaFoldDB" id="A0A2T1NB14"/>
<reference evidence="1 2" key="1">
    <citation type="submission" date="2018-03" db="EMBL/GenBank/DDBJ databases">
        <title>Mesoflavibacter sp. HG37 and Mesoflavibacter sp. HG96 sp.nov., two marine bacteria isolated from seawater of Western Pacific Ocean.</title>
        <authorList>
            <person name="Cheng H."/>
            <person name="Wu Y.-H."/>
            <person name="Guo L.-L."/>
            <person name="Xu X.-W."/>
        </authorList>
    </citation>
    <scope>NUCLEOTIDE SEQUENCE [LARGE SCALE GENOMIC DNA]</scope>
    <source>
        <strain evidence="1 2">KCTC 42117</strain>
    </source>
</reference>
<protein>
    <recommendedName>
        <fullName evidence="3">WbqC-like protein</fullName>
    </recommendedName>
</protein>
<comment type="caution">
    <text evidence="1">The sequence shown here is derived from an EMBL/GenBank/DDBJ whole genome shotgun (WGS) entry which is preliminary data.</text>
</comment>
<evidence type="ECO:0000313" key="1">
    <source>
        <dbReference type="EMBL" id="PSG89322.1"/>
    </source>
</evidence>
<proteinExistence type="predicted"/>
<name>A0A2T1NB14_9FLAO</name>
<evidence type="ECO:0008006" key="3">
    <source>
        <dbReference type="Google" id="ProtNLM"/>
    </source>
</evidence>